<organism evidence="7 8">
    <name type="scientific">Paracoccus marinaquae</name>
    <dbReference type="NCBI Taxonomy" id="2841926"/>
    <lineage>
        <taxon>Bacteria</taxon>
        <taxon>Pseudomonadati</taxon>
        <taxon>Pseudomonadota</taxon>
        <taxon>Alphaproteobacteria</taxon>
        <taxon>Rhodobacterales</taxon>
        <taxon>Paracoccaceae</taxon>
        <taxon>Paracoccus</taxon>
    </lineage>
</organism>
<dbReference type="EMBL" id="JAHKNG010000002">
    <property type="protein sequence ID" value="MBU3028809.1"/>
    <property type="molecule type" value="Genomic_DNA"/>
</dbReference>
<keyword evidence="4 6" id="KW-1133">Transmembrane helix</keyword>
<dbReference type="Proteomes" id="UP001166191">
    <property type="component" value="Unassembled WGS sequence"/>
</dbReference>
<feature type="transmembrane region" description="Helical" evidence="6">
    <location>
        <begin position="281"/>
        <end position="303"/>
    </location>
</feature>
<feature type="transmembrane region" description="Helical" evidence="6">
    <location>
        <begin position="256"/>
        <end position="274"/>
    </location>
</feature>
<protein>
    <submittedName>
        <fullName evidence="7">AI-2E family transporter</fullName>
    </submittedName>
</protein>
<feature type="transmembrane region" description="Helical" evidence="6">
    <location>
        <begin position="45"/>
        <end position="65"/>
    </location>
</feature>
<evidence type="ECO:0000256" key="4">
    <source>
        <dbReference type="ARBA" id="ARBA00022989"/>
    </source>
</evidence>
<dbReference type="Pfam" id="PF01594">
    <property type="entry name" value="AI-2E_transport"/>
    <property type="match status" value="1"/>
</dbReference>
<accession>A0ABS6AGP7</accession>
<proteinExistence type="inferred from homology"/>
<name>A0ABS6AGP7_9RHOB</name>
<keyword evidence="5 6" id="KW-0472">Membrane</keyword>
<evidence type="ECO:0000313" key="8">
    <source>
        <dbReference type="Proteomes" id="UP001166191"/>
    </source>
</evidence>
<feature type="transmembrane region" description="Helical" evidence="6">
    <location>
        <begin position="152"/>
        <end position="182"/>
    </location>
</feature>
<dbReference type="InterPro" id="IPR002549">
    <property type="entry name" value="AI-2E-like"/>
</dbReference>
<dbReference type="PANTHER" id="PTHR21716">
    <property type="entry name" value="TRANSMEMBRANE PROTEIN"/>
    <property type="match status" value="1"/>
</dbReference>
<sequence>MTDMPASAADRPQPRPRPRPPLASIATVFAIALLLAAIWTWSSILLLGFAAILLAIALRAGAGFLHRRLGMNFRLGVIVTVLIAIGGLMLAIVLAGPAVSEQFSQLVASLPDAWSRIEAWLAASPIAQFIERRVEAGASGGQTSGAASLPSIFGYVTGTISSVIGSMANLVLLATMALFLALDGPLYRNGALRLVPPAYRNRMARIVDEIGQALGRWMSGQALDMAIVAVAIGLGLWLLGVPLALLLGVIAGVTNIIPYIGPFLSAVPAVLFGLTQGPDLAVQVALLFIIVQQVEGNILMPMIQSRAVELPPVLTMLAILAFSALFGFAGVLLATPLLVVTMILVRRIYIEDVLGDRTDDKAAPD</sequence>
<feature type="transmembrane region" description="Helical" evidence="6">
    <location>
        <begin position="21"/>
        <end position="39"/>
    </location>
</feature>
<comment type="subcellular location">
    <subcellularLocation>
        <location evidence="1">Membrane</location>
        <topology evidence="1">Multi-pass membrane protein</topology>
    </subcellularLocation>
</comment>
<dbReference type="RefSeq" id="WP_216031508.1">
    <property type="nucleotide sequence ID" value="NZ_JAHKNG010000002.1"/>
</dbReference>
<gene>
    <name evidence="7" type="ORF">KNW02_01600</name>
</gene>
<evidence type="ECO:0000256" key="2">
    <source>
        <dbReference type="ARBA" id="ARBA00009773"/>
    </source>
</evidence>
<comment type="caution">
    <text evidence="7">The sequence shown here is derived from an EMBL/GenBank/DDBJ whole genome shotgun (WGS) entry which is preliminary data.</text>
</comment>
<reference evidence="7" key="1">
    <citation type="submission" date="2021-06" db="EMBL/GenBank/DDBJ databases">
        <title>Paracoccus bacterium XHP0099 sp. nov., isolated from the surface waters of the Yellow Sea.</title>
        <authorList>
            <person name="Xue H."/>
            <person name="Zhang D."/>
        </authorList>
    </citation>
    <scope>NUCLEOTIDE SEQUENCE</scope>
    <source>
        <strain evidence="7">XHP0099</strain>
    </source>
</reference>
<evidence type="ECO:0000256" key="1">
    <source>
        <dbReference type="ARBA" id="ARBA00004141"/>
    </source>
</evidence>
<comment type="similarity">
    <text evidence="2">Belongs to the autoinducer-2 exporter (AI-2E) (TC 2.A.86) family.</text>
</comment>
<feature type="transmembrane region" description="Helical" evidence="6">
    <location>
        <begin position="226"/>
        <end position="250"/>
    </location>
</feature>
<keyword evidence="8" id="KW-1185">Reference proteome</keyword>
<dbReference type="PANTHER" id="PTHR21716:SF62">
    <property type="entry name" value="TRANSPORT PROTEIN YDBI-RELATED"/>
    <property type="match status" value="1"/>
</dbReference>
<evidence type="ECO:0000256" key="6">
    <source>
        <dbReference type="SAM" id="Phobius"/>
    </source>
</evidence>
<evidence type="ECO:0000256" key="3">
    <source>
        <dbReference type="ARBA" id="ARBA00022692"/>
    </source>
</evidence>
<feature type="transmembrane region" description="Helical" evidence="6">
    <location>
        <begin position="77"/>
        <end position="99"/>
    </location>
</feature>
<evidence type="ECO:0000313" key="7">
    <source>
        <dbReference type="EMBL" id="MBU3028809.1"/>
    </source>
</evidence>
<evidence type="ECO:0000256" key="5">
    <source>
        <dbReference type="ARBA" id="ARBA00023136"/>
    </source>
</evidence>
<keyword evidence="3 6" id="KW-0812">Transmembrane</keyword>
<feature type="transmembrane region" description="Helical" evidence="6">
    <location>
        <begin position="315"/>
        <end position="345"/>
    </location>
</feature>